<dbReference type="Proteomes" id="UP000184526">
    <property type="component" value="Unassembled WGS sequence"/>
</dbReference>
<accession>A0A1M5XHT6</accession>
<evidence type="ECO:0000313" key="3">
    <source>
        <dbReference type="Proteomes" id="UP000184526"/>
    </source>
</evidence>
<gene>
    <name evidence="2" type="ORF">SAMN02745196_02260</name>
</gene>
<feature type="domain" description="DUF1989" evidence="1">
    <location>
        <begin position="25"/>
        <end position="187"/>
    </location>
</feature>
<dbReference type="InterPro" id="IPR018959">
    <property type="entry name" value="DUF1989"/>
</dbReference>
<name>A0A1M5XHT6_9CLOT</name>
<dbReference type="PANTHER" id="PTHR31527">
    <property type="entry name" value="RE64534P"/>
    <property type="match status" value="1"/>
</dbReference>
<evidence type="ECO:0000313" key="2">
    <source>
        <dbReference type="EMBL" id="SHH99309.1"/>
    </source>
</evidence>
<dbReference type="EMBL" id="FQXP01000008">
    <property type="protein sequence ID" value="SHH99309.1"/>
    <property type="molecule type" value="Genomic_DNA"/>
</dbReference>
<dbReference type="OrthoDB" id="9772660at2"/>
<dbReference type="AlphaFoldDB" id="A0A1M5XHT6"/>
<dbReference type="PANTHER" id="PTHR31527:SF0">
    <property type="entry name" value="RE64534P"/>
    <property type="match status" value="1"/>
</dbReference>
<dbReference type="Pfam" id="PF09347">
    <property type="entry name" value="DUF1989"/>
    <property type="match status" value="1"/>
</dbReference>
<dbReference type="STRING" id="1121306.SAMN02745196_02260"/>
<keyword evidence="3" id="KW-1185">Reference proteome</keyword>
<protein>
    <recommendedName>
        <fullName evidence="1">DUF1989 domain-containing protein</fullName>
    </recommendedName>
</protein>
<sequence>MKGGFSGSFELGIISLKIKMEKEFIVEGGYGKAFTVLKDRYLTIEVLEGSQVVDFMFFREDNIKESFSSTKTKTKKYSSSITIGDTLVSNMWRPMVEIVEDTVGTHDLNMAACNDESYTSLGIKNHRSCEENFRENLKPYGIKPWDIPDPLNLFQKTVIDSTGKWERIDSVSKAGDRITFKFLKDCICAISVCPYDMNGFNGGKATPVLVKIYK</sequence>
<organism evidence="2 3">
    <name type="scientific">Clostridium collagenovorans DSM 3089</name>
    <dbReference type="NCBI Taxonomy" id="1121306"/>
    <lineage>
        <taxon>Bacteria</taxon>
        <taxon>Bacillati</taxon>
        <taxon>Bacillota</taxon>
        <taxon>Clostridia</taxon>
        <taxon>Eubacteriales</taxon>
        <taxon>Clostridiaceae</taxon>
        <taxon>Clostridium</taxon>
    </lineage>
</organism>
<dbReference type="RefSeq" id="WP_072832116.1">
    <property type="nucleotide sequence ID" value="NZ_FQXP01000008.1"/>
</dbReference>
<reference evidence="2 3" key="1">
    <citation type="submission" date="2016-11" db="EMBL/GenBank/DDBJ databases">
        <authorList>
            <person name="Jaros S."/>
            <person name="Januszkiewicz K."/>
            <person name="Wedrychowicz H."/>
        </authorList>
    </citation>
    <scope>NUCLEOTIDE SEQUENCE [LARGE SCALE GENOMIC DNA]</scope>
    <source>
        <strain evidence="2 3">DSM 3089</strain>
    </source>
</reference>
<evidence type="ECO:0000259" key="1">
    <source>
        <dbReference type="Pfam" id="PF09347"/>
    </source>
</evidence>
<proteinExistence type="predicted"/>